<evidence type="ECO:0000313" key="16">
    <source>
        <dbReference type="Proteomes" id="UP000076574"/>
    </source>
</evidence>
<dbReference type="InterPro" id="IPR000960">
    <property type="entry name" value="Flavin_mOase"/>
</dbReference>
<comment type="cofactor">
    <cofactor evidence="1">
        <name>FAD</name>
        <dbReference type="ChEBI" id="CHEBI:57692"/>
    </cofactor>
</comment>
<keyword evidence="9" id="KW-1133">Transmembrane helix</keyword>
<evidence type="ECO:0000256" key="6">
    <source>
        <dbReference type="ARBA" id="ARBA00022824"/>
    </source>
</evidence>
<evidence type="ECO:0000256" key="13">
    <source>
        <dbReference type="ARBA" id="ARBA00034528"/>
    </source>
</evidence>
<keyword evidence="4" id="KW-0285">Flavoprotein</keyword>
<evidence type="ECO:0000256" key="8">
    <source>
        <dbReference type="ARBA" id="ARBA00022857"/>
    </source>
</evidence>
<gene>
    <name evidence="15" type="ORF">A4A58_17535</name>
</gene>
<dbReference type="GO" id="GO:0004499">
    <property type="term" value="F:N,N-dimethylaniline monooxygenase activity"/>
    <property type="evidence" value="ECO:0007669"/>
    <property type="project" value="InterPro"/>
</dbReference>
<evidence type="ECO:0000256" key="10">
    <source>
        <dbReference type="ARBA" id="ARBA00023002"/>
    </source>
</evidence>
<dbReference type="OrthoDB" id="9773233at2"/>
<evidence type="ECO:0000256" key="9">
    <source>
        <dbReference type="ARBA" id="ARBA00022989"/>
    </source>
</evidence>
<accession>A0A163X852</accession>
<dbReference type="GO" id="GO:0034899">
    <property type="term" value="F:trimethylamine monooxygenase activity"/>
    <property type="evidence" value="ECO:0007669"/>
    <property type="project" value="UniProtKB-EC"/>
</dbReference>
<proteinExistence type="inferred from homology"/>
<name>A0A163X852_9BRAD</name>
<protein>
    <recommendedName>
        <fullName evidence="14">Trimethylamine monooxygenase</fullName>
        <ecNumber evidence="13">1.14.13.148</ecNumber>
    </recommendedName>
</protein>
<dbReference type="EC" id="1.14.13.148" evidence="13"/>
<keyword evidence="11 15" id="KW-0503">Monooxygenase</keyword>
<evidence type="ECO:0000256" key="3">
    <source>
        <dbReference type="ARBA" id="ARBA00009183"/>
    </source>
</evidence>
<evidence type="ECO:0000256" key="1">
    <source>
        <dbReference type="ARBA" id="ARBA00001974"/>
    </source>
</evidence>
<dbReference type="RefSeq" id="WP_068738056.1">
    <property type="nucleotide sequence ID" value="NZ_LVYV01000055.1"/>
</dbReference>
<dbReference type="InterPro" id="IPR020946">
    <property type="entry name" value="Flavin_mOase-like"/>
</dbReference>
<comment type="similarity">
    <text evidence="3">Belongs to the FMO family.</text>
</comment>
<evidence type="ECO:0000256" key="11">
    <source>
        <dbReference type="ARBA" id="ARBA00023033"/>
    </source>
</evidence>
<keyword evidence="12" id="KW-0472">Membrane</keyword>
<keyword evidence="7" id="KW-0274">FAD</keyword>
<comment type="subcellular location">
    <subcellularLocation>
        <location evidence="2">Endoplasmic reticulum membrane</location>
        <topology evidence="2">Single-pass membrane protein</topology>
    </subcellularLocation>
</comment>
<keyword evidence="16" id="KW-1185">Reference proteome</keyword>
<sequence length="442" mass="48869">MTEPAIDICIIGAGSSGIAVAKALHDKGLSFDIYEKGSNVGGMWRYGNDNGLSCAYRNLHIDTSRDNLGYSDFPIPADKPDFLSHQELLEYLEAYADRFGSRTRTRFNCEVTSVEKTDDGWHVTTHEGSRAYKTVIVANGHLWDPRWPTFPGTFNGTAIHSSQYRTAQPFEDKKVLVVGIGNSAVDIAVDLSKRAYSVTLSTRTGAYIMPKYMMGIPVDRWSAFFARKLKFPTLLTRMIMARLIYLAVGDQTRFGVPKPKHPMWREHATLSQELLPYIGHGWISIKPNVTSLEGDAIAFADGTQESFDAVIYATGYKTSFPFLPPEIFSVPEDGGMVDLYRRIAPPNRPGLFFAGLVQPIGPTIPLVEIQARWIASVLTGKVALPSPGDMALEVRDFHQRKISTWLNSARYTLEVDFKDYAGELNGDIAKAASGRPAAMASA</sequence>
<dbReference type="PANTHER" id="PTHR23023">
    <property type="entry name" value="DIMETHYLANILINE MONOOXYGENASE"/>
    <property type="match status" value="1"/>
</dbReference>
<dbReference type="SUPFAM" id="SSF51905">
    <property type="entry name" value="FAD/NAD(P)-binding domain"/>
    <property type="match status" value="2"/>
</dbReference>
<dbReference type="Proteomes" id="UP000076574">
    <property type="component" value="Unassembled WGS sequence"/>
</dbReference>
<dbReference type="GO" id="GO:0050660">
    <property type="term" value="F:flavin adenine dinucleotide binding"/>
    <property type="evidence" value="ECO:0007669"/>
    <property type="project" value="InterPro"/>
</dbReference>
<evidence type="ECO:0000256" key="12">
    <source>
        <dbReference type="ARBA" id="ARBA00023136"/>
    </source>
</evidence>
<comment type="caution">
    <text evidence="15">The sequence shown here is derived from an EMBL/GenBank/DDBJ whole genome shotgun (WGS) entry which is preliminary data.</text>
</comment>
<keyword evidence="6" id="KW-0256">Endoplasmic reticulum</keyword>
<dbReference type="STRING" id="943830.A4A58_17535"/>
<evidence type="ECO:0000256" key="7">
    <source>
        <dbReference type="ARBA" id="ARBA00022827"/>
    </source>
</evidence>
<keyword evidence="10" id="KW-0560">Oxidoreductase</keyword>
<dbReference type="PRINTS" id="PR00370">
    <property type="entry name" value="FMOXYGENASE"/>
</dbReference>
<dbReference type="InterPro" id="IPR050346">
    <property type="entry name" value="FMO-like"/>
</dbReference>
<organism evidence="15 16">
    <name type="scientific">Tardiphaga robiniae</name>
    <dbReference type="NCBI Taxonomy" id="943830"/>
    <lineage>
        <taxon>Bacteria</taxon>
        <taxon>Pseudomonadati</taxon>
        <taxon>Pseudomonadota</taxon>
        <taxon>Alphaproteobacteria</taxon>
        <taxon>Hyphomicrobiales</taxon>
        <taxon>Nitrobacteraceae</taxon>
        <taxon>Tardiphaga</taxon>
    </lineage>
</organism>
<dbReference type="Pfam" id="PF00743">
    <property type="entry name" value="FMO-like"/>
    <property type="match status" value="1"/>
</dbReference>
<dbReference type="Gene3D" id="3.50.50.60">
    <property type="entry name" value="FAD/NAD(P)-binding domain"/>
    <property type="match status" value="1"/>
</dbReference>
<evidence type="ECO:0000313" key="15">
    <source>
        <dbReference type="EMBL" id="KZD20548.1"/>
    </source>
</evidence>
<evidence type="ECO:0000256" key="5">
    <source>
        <dbReference type="ARBA" id="ARBA00022692"/>
    </source>
</evidence>
<keyword evidence="5" id="KW-0812">Transmembrane</keyword>
<evidence type="ECO:0000256" key="14">
    <source>
        <dbReference type="ARBA" id="ARBA00035159"/>
    </source>
</evidence>
<evidence type="ECO:0000256" key="4">
    <source>
        <dbReference type="ARBA" id="ARBA00022630"/>
    </source>
</evidence>
<reference evidence="15 16" key="1">
    <citation type="submission" date="2016-03" db="EMBL/GenBank/DDBJ databases">
        <title>Microsymbionts genomes from the relict species Vavilovia formosa (Stev.) Fed.</title>
        <authorList>
            <person name="Kopat V."/>
            <person name="Chirak E."/>
            <person name="Kimeklis A."/>
            <person name="Andronov E."/>
        </authorList>
    </citation>
    <scope>NUCLEOTIDE SEQUENCE [LARGE SCALE GENOMIC DNA]</scope>
    <source>
        <strain evidence="15 16">Vaf07</strain>
    </source>
</reference>
<dbReference type="InterPro" id="IPR036188">
    <property type="entry name" value="FAD/NAD-bd_sf"/>
</dbReference>
<keyword evidence="8" id="KW-0521">NADP</keyword>
<dbReference type="EMBL" id="LVYV01000055">
    <property type="protein sequence ID" value="KZD20548.1"/>
    <property type="molecule type" value="Genomic_DNA"/>
</dbReference>
<dbReference type="GO" id="GO:0050661">
    <property type="term" value="F:NADP binding"/>
    <property type="evidence" value="ECO:0007669"/>
    <property type="project" value="InterPro"/>
</dbReference>
<dbReference type="FunFam" id="3.50.50.60:FF:000159">
    <property type="entry name" value="Dimethylaniline monooxygenase [N-oxide-forming]"/>
    <property type="match status" value="1"/>
</dbReference>
<evidence type="ECO:0000256" key="2">
    <source>
        <dbReference type="ARBA" id="ARBA00004389"/>
    </source>
</evidence>
<dbReference type="AlphaFoldDB" id="A0A163X852"/>
<dbReference type="PIRSF" id="PIRSF000332">
    <property type="entry name" value="FMO"/>
    <property type="match status" value="1"/>
</dbReference>